<keyword evidence="2" id="KW-1185">Reference proteome</keyword>
<sequence length="355" mass="40566">MRREEIAKNRLFNQQLLGTQLTSAQQVVRHFGAMQAQDYAMSKWAVGVRKPATDSAIEEAINRGEIIRTHIMRPTWHLVAAEDLRWMLELTAPHVKQPLSSMCKKYGLDNEFISRCYKIIEQILEGNNYLTRKEIVEAISQQNQGVDKIPATLIMMSAEQDGIVCNGPRRGKQITYALLDERVPPASSIDREEALTKLALRYFTSHGPASVQDFSWWSGLTMADSRKAIKMIEPELQKVQTDKQTYWYRKGHLHENGIAGNVHFLPAFDEFLVSYKDRSTVLDPVVTRQTITINGIFRPVIVVDGQVVGLWKRTIKKDKVQITTHYFHPLPKSQNKALIEAIEQYGRFVELATTT</sequence>
<keyword evidence="1" id="KW-0238">DNA-binding</keyword>
<evidence type="ECO:0000313" key="2">
    <source>
        <dbReference type="Proteomes" id="UP001403385"/>
    </source>
</evidence>
<dbReference type="AlphaFoldDB" id="A0AAW9RV91"/>
<gene>
    <name evidence="1" type="ORF">AAG747_06800</name>
</gene>
<dbReference type="EMBL" id="JBDKWZ010000003">
    <property type="protein sequence ID" value="MEN7547607.1"/>
    <property type="molecule type" value="Genomic_DNA"/>
</dbReference>
<name>A0AAW9RV91_9BACT</name>
<dbReference type="PANTHER" id="PTHR38479">
    <property type="entry name" value="LMO0824 PROTEIN"/>
    <property type="match status" value="1"/>
</dbReference>
<dbReference type="RefSeq" id="WP_346820394.1">
    <property type="nucleotide sequence ID" value="NZ_JBDKWZ010000003.1"/>
</dbReference>
<dbReference type="Proteomes" id="UP001403385">
    <property type="component" value="Unassembled WGS sequence"/>
</dbReference>
<evidence type="ECO:0000313" key="1">
    <source>
        <dbReference type="EMBL" id="MEN7547607.1"/>
    </source>
</evidence>
<comment type="caution">
    <text evidence="1">The sequence shown here is derived from an EMBL/GenBank/DDBJ whole genome shotgun (WGS) entry which is preliminary data.</text>
</comment>
<dbReference type="InterPro" id="IPR009351">
    <property type="entry name" value="AlkZ-like"/>
</dbReference>
<accession>A0AAW9RV91</accession>
<reference evidence="1 2" key="1">
    <citation type="submission" date="2024-04" db="EMBL/GenBank/DDBJ databases">
        <title>Novel genus in family Flammeovirgaceae.</title>
        <authorList>
            <person name="Nguyen T.H."/>
            <person name="Vuong T.Q."/>
            <person name="Le H."/>
            <person name="Kim S.-G."/>
        </authorList>
    </citation>
    <scope>NUCLEOTIDE SEQUENCE [LARGE SCALE GENOMIC DNA]</scope>
    <source>
        <strain evidence="1 2">JCM 23209</strain>
    </source>
</reference>
<dbReference type="GO" id="GO:0003677">
    <property type="term" value="F:DNA binding"/>
    <property type="evidence" value="ECO:0007669"/>
    <property type="project" value="UniProtKB-KW"/>
</dbReference>
<proteinExistence type="predicted"/>
<dbReference type="PANTHER" id="PTHR38479:SF2">
    <property type="entry name" value="WINGED HELIX DNA-BINDING DOMAIN-CONTAINING PROTEIN"/>
    <property type="match status" value="1"/>
</dbReference>
<dbReference type="Pfam" id="PF06224">
    <property type="entry name" value="AlkZ-like"/>
    <property type="match status" value="1"/>
</dbReference>
<protein>
    <submittedName>
        <fullName evidence="1">Winged helix DNA-binding domain-containing protein</fullName>
    </submittedName>
</protein>
<organism evidence="1 2">
    <name type="scientific">Rapidithrix thailandica</name>
    <dbReference type="NCBI Taxonomy" id="413964"/>
    <lineage>
        <taxon>Bacteria</taxon>
        <taxon>Pseudomonadati</taxon>
        <taxon>Bacteroidota</taxon>
        <taxon>Cytophagia</taxon>
        <taxon>Cytophagales</taxon>
        <taxon>Flammeovirgaceae</taxon>
        <taxon>Rapidithrix</taxon>
    </lineage>
</organism>